<keyword evidence="2" id="KW-1185">Reference proteome</keyword>
<proteinExistence type="predicted"/>
<dbReference type="Gramene" id="Psat01G0079900-T1">
    <property type="protein sequence ID" value="KAI5441461.1"/>
    <property type="gene ID" value="KIW84_010799"/>
</dbReference>
<evidence type="ECO:0000313" key="2">
    <source>
        <dbReference type="Proteomes" id="UP001058974"/>
    </source>
</evidence>
<sequence length="113" mass="13229">MSYFTQTIDQGPITNFIQQNSFCCHFVLKVHCFLNLAVGTHPFHDRRQGYVIGLISPLENYAEYGKSKTHLTQMAVTIDPDTQSDYRRSNSFQRHLFQKTDSSRAMFHLHYRP</sequence>
<protein>
    <submittedName>
        <fullName evidence="1">Uncharacterized protein</fullName>
    </submittedName>
</protein>
<gene>
    <name evidence="1" type="ORF">KIW84_010799</name>
</gene>
<organism evidence="1 2">
    <name type="scientific">Pisum sativum</name>
    <name type="common">Garden pea</name>
    <name type="synonym">Lathyrus oleraceus</name>
    <dbReference type="NCBI Taxonomy" id="3888"/>
    <lineage>
        <taxon>Eukaryota</taxon>
        <taxon>Viridiplantae</taxon>
        <taxon>Streptophyta</taxon>
        <taxon>Embryophyta</taxon>
        <taxon>Tracheophyta</taxon>
        <taxon>Spermatophyta</taxon>
        <taxon>Magnoliopsida</taxon>
        <taxon>eudicotyledons</taxon>
        <taxon>Gunneridae</taxon>
        <taxon>Pentapetalae</taxon>
        <taxon>rosids</taxon>
        <taxon>fabids</taxon>
        <taxon>Fabales</taxon>
        <taxon>Fabaceae</taxon>
        <taxon>Papilionoideae</taxon>
        <taxon>50 kb inversion clade</taxon>
        <taxon>NPAAA clade</taxon>
        <taxon>Hologalegina</taxon>
        <taxon>IRL clade</taxon>
        <taxon>Fabeae</taxon>
        <taxon>Lathyrus</taxon>
    </lineage>
</organism>
<accession>A0A9D4YKW9</accession>
<name>A0A9D4YKW9_PEA</name>
<comment type="caution">
    <text evidence="1">The sequence shown here is derived from an EMBL/GenBank/DDBJ whole genome shotgun (WGS) entry which is preliminary data.</text>
</comment>
<reference evidence="1 2" key="1">
    <citation type="journal article" date="2022" name="Nat. Genet.">
        <title>Improved pea reference genome and pan-genome highlight genomic features and evolutionary characteristics.</title>
        <authorList>
            <person name="Yang T."/>
            <person name="Liu R."/>
            <person name="Luo Y."/>
            <person name="Hu S."/>
            <person name="Wang D."/>
            <person name="Wang C."/>
            <person name="Pandey M.K."/>
            <person name="Ge S."/>
            <person name="Xu Q."/>
            <person name="Li N."/>
            <person name="Li G."/>
            <person name="Huang Y."/>
            <person name="Saxena R.K."/>
            <person name="Ji Y."/>
            <person name="Li M."/>
            <person name="Yan X."/>
            <person name="He Y."/>
            <person name="Liu Y."/>
            <person name="Wang X."/>
            <person name="Xiang C."/>
            <person name="Varshney R.K."/>
            <person name="Ding H."/>
            <person name="Gao S."/>
            <person name="Zong X."/>
        </authorList>
    </citation>
    <scope>NUCLEOTIDE SEQUENCE [LARGE SCALE GENOMIC DNA]</scope>
    <source>
        <strain evidence="1 2">cv. Zhongwan 6</strain>
    </source>
</reference>
<dbReference type="EMBL" id="JAMSHJ010000001">
    <property type="protein sequence ID" value="KAI5441461.1"/>
    <property type="molecule type" value="Genomic_DNA"/>
</dbReference>
<dbReference type="Proteomes" id="UP001058974">
    <property type="component" value="Chromosome 1"/>
</dbReference>
<dbReference type="AlphaFoldDB" id="A0A9D4YKW9"/>
<evidence type="ECO:0000313" key="1">
    <source>
        <dbReference type="EMBL" id="KAI5441461.1"/>
    </source>
</evidence>